<feature type="region of interest" description="Disordered" evidence="1">
    <location>
        <begin position="1"/>
        <end position="27"/>
    </location>
</feature>
<dbReference type="InterPro" id="IPR025504">
    <property type="entry name" value="GLUCM_C"/>
</dbReference>
<evidence type="ECO:0000313" key="4">
    <source>
        <dbReference type="Proteomes" id="UP001589813"/>
    </source>
</evidence>
<name>A0ABV6BCK9_9GAMM</name>
<feature type="domain" description="D-glutamate cyclase-like C-terminal" evidence="2">
    <location>
        <begin position="38"/>
        <end position="293"/>
    </location>
</feature>
<sequence>MNKPVSSPQTPVLPEAGQQETCQTGAGQREATEIEALLVARNPRGMALARQALQPGYLARAATLLNKPGGTVLIGTGFPVAGTFETDGPVGAIAIYRMLQQLGVQPVLVCGDPLLSVLDGHFQVEAFPLGIDGQQRAAQLLTKYQPAAVLCIERPGQAADGRYYNMRHEDISAKVADLDALMRLATCPTVGIGDGGNEIGMGKIIDTIRALDIRPAVTSCSELIVADVSNWAAYGLAYHWSLQSGADLFGCCDALQSLQFLSSHGSVDGVTRQNTLTEDGLSPDIGAQLCQQIYQLYQQHRFVPA</sequence>
<proteinExistence type="predicted"/>
<protein>
    <submittedName>
        <fullName evidence="3">Glutamate cyclase domain-containing protein</fullName>
    </submittedName>
</protein>
<dbReference type="Gene3D" id="3.90.1640.20">
    <property type="entry name" value="TON_0340"/>
    <property type="match status" value="1"/>
</dbReference>
<dbReference type="Proteomes" id="UP001589813">
    <property type="component" value="Unassembled WGS sequence"/>
</dbReference>
<organism evidence="3 4">
    <name type="scientific">Rheinheimera tilapiae</name>
    <dbReference type="NCBI Taxonomy" id="875043"/>
    <lineage>
        <taxon>Bacteria</taxon>
        <taxon>Pseudomonadati</taxon>
        <taxon>Pseudomonadota</taxon>
        <taxon>Gammaproteobacteria</taxon>
        <taxon>Chromatiales</taxon>
        <taxon>Chromatiaceae</taxon>
        <taxon>Rheinheimera</taxon>
    </lineage>
</organism>
<evidence type="ECO:0000313" key="3">
    <source>
        <dbReference type="EMBL" id="MFC0048618.1"/>
    </source>
</evidence>
<accession>A0ABV6BCK9</accession>
<evidence type="ECO:0000259" key="2">
    <source>
        <dbReference type="Pfam" id="PF14336"/>
    </source>
</evidence>
<keyword evidence="4" id="KW-1185">Reference proteome</keyword>
<reference evidence="3 4" key="1">
    <citation type="submission" date="2024-09" db="EMBL/GenBank/DDBJ databases">
        <authorList>
            <person name="Sun Q."/>
            <person name="Mori K."/>
        </authorList>
    </citation>
    <scope>NUCLEOTIDE SEQUENCE [LARGE SCALE GENOMIC DNA]</scope>
    <source>
        <strain evidence="3 4">KCTC 23315</strain>
    </source>
</reference>
<gene>
    <name evidence="3" type="ORF">ACFFJP_09990</name>
</gene>
<dbReference type="Pfam" id="PF14336">
    <property type="entry name" value="GLUCM-like_C"/>
    <property type="match status" value="1"/>
</dbReference>
<dbReference type="PANTHER" id="PTHR32022">
    <property type="entry name" value="D-GLUTAMATE CYCLASE, MITOCHONDRIAL"/>
    <property type="match status" value="1"/>
</dbReference>
<dbReference type="EMBL" id="JBHLXP010000001">
    <property type="protein sequence ID" value="MFC0048618.1"/>
    <property type="molecule type" value="Genomic_DNA"/>
</dbReference>
<dbReference type="PANTHER" id="PTHR32022:SF10">
    <property type="entry name" value="D-GLUTAMATE CYCLASE, MITOCHONDRIAL"/>
    <property type="match status" value="1"/>
</dbReference>
<feature type="compositionally biased region" description="Polar residues" evidence="1">
    <location>
        <begin position="1"/>
        <end position="10"/>
    </location>
</feature>
<evidence type="ECO:0000256" key="1">
    <source>
        <dbReference type="SAM" id="MobiDB-lite"/>
    </source>
</evidence>
<dbReference type="RefSeq" id="WP_377242971.1">
    <property type="nucleotide sequence ID" value="NZ_JBHLXP010000001.1"/>
</dbReference>
<comment type="caution">
    <text evidence="3">The sequence shown here is derived from an EMBL/GenBank/DDBJ whole genome shotgun (WGS) entry which is preliminary data.</text>
</comment>